<keyword evidence="2" id="KW-0808">Transferase</keyword>
<dbReference type="GO" id="GO:0046332">
    <property type="term" value="F:SMAD binding"/>
    <property type="evidence" value="ECO:0007669"/>
    <property type="project" value="TreeGrafter"/>
</dbReference>
<proteinExistence type="inferred from homology"/>
<sequence length="488" mass="54384">MYSICYVNTAGTNVFLTIECKTNAGSFFIYKKGSLLRSVYVTPTGRDIQPGQTLISSSSCYSIVEFIGEGCFGRVAKCKNLSTDEIVALKIKKDIAYVQDKEKEVFMLNVIGILNSDHTNIVTFFERFEYMGQICLAFEMLDGHLYQLLEQRGWKPMAINEIRPIAKQLLGALDALKGLGVMHTDIKPDNIMLVNRHDQPLRVKLIDFGAALLASDVQLGMDIQPLGYRAPEVALGLPFTEAVDVWGVGCVLAYLYLTDNLFPVDCEYQIMKSMVEVLGLPEGHQLRAGLFSECYFKLEKAEYTAANNMKPVEQRNSLIELPSSLDALVHIYPKGEAAELEDRREFVHLMKGLLHIDGDRRICPRQAMQQSFITMAHLIEHLDSTDYLTRSRTFMSGCQREDSIDWVPSPTKSTAGLAVGEPPSVSSSQATMLFHAGSHEDTTNTGSDSIAAAIASSSRSRKMLRRAQRLLNRITATCNSCCKTRVEE</sequence>
<keyword evidence="9" id="KW-0238">DNA-binding</keyword>
<keyword evidence="10" id="KW-1185">Reference proteome</keyword>
<dbReference type="GO" id="GO:0003713">
    <property type="term" value="F:transcription coactivator activity"/>
    <property type="evidence" value="ECO:0007669"/>
    <property type="project" value="TreeGrafter"/>
</dbReference>
<dbReference type="Gene3D" id="1.10.510.10">
    <property type="entry name" value="Transferase(Phosphotransferase) domain 1"/>
    <property type="match status" value="1"/>
</dbReference>
<dbReference type="AlphaFoldDB" id="A0A2U9BZH8"/>
<dbReference type="GO" id="GO:0003714">
    <property type="term" value="F:transcription corepressor activity"/>
    <property type="evidence" value="ECO:0007669"/>
    <property type="project" value="TreeGrafter"/>
</dbReference>
<dbReference type="Proteomes" id="UP000246464">
    <property type="component" value="Chromosome 11"/>
</dbReference>
<dbReference type="GO" id="GO:0005524">
    <property type="term" value="F:ATP binding"/>
    <property type="evidence" value="ECO:0007669"/>
    <property type="project" value="UniProtKB-UniRule"/>
</dbReference>
<evidence type="ECO:0000256" key="5">
    <source>
        <dbReference type="ARBA" id="ARBA00022840"/>
    </source>
</evidence>
<organism evidence="9 10">
    <name type="scientific">Scophthalmus maximus</name>
    <name type="common">Turbot</name>
    <name type="synonym">Psetta maxima</name>
    <dbReference type="NCBI Taxonomy" id="52904"/>
    <lineage>
        <taxon>Eukaryota</taxon>
        <taxon>Metazoa</taxon>
        <taxon>Chordata</taxon>
        <taxon>Craniata</taxon>
        <taxon>Vertebrata</taxon>
        <taxon>Euteleostomi</taxon>
        <taxon>Actinopterygii</taxon>
        <taxon>Neopterygii</taxon>
        <taxon>Teleostei</taxon>
        <taxon>Neoteleostei</taxon>
        <taxon>Acanthomorphata</taxon>
        <taxon>Carangaria</taxon>
        <taxon>Pleuronectiformes</taxon>
        <taxon>Pleuronectoidei</taxon>
        <taxon>Scophthalmidae</taxon>
        <taxon>Scophthalmus</taxon>
    </lineage>
</organism>
<dbReference type="GO" id="GO:0042771">
    <property type="term" value="P:intrinsic apoptotic signaling pathway in response to DNA damage by p53 class mediator"/>
    <property type="evidence" value="ECO:0007669"/>
    <property type="project" value="TreeGrafter"/>
</dbReference>
<dbReference type="EMBL" id="CP026253">
    <property type="protein sequence ID" value="AWP09253.1"/>
    <property type="molecule type" value="Genomic_DNA"/>
</dbReference>
<keyword evidence="1 7" id="KW-0723">Serine/threonine-protein kinase</keyword>
<dbReference type="InterPro" id="IPR000719">
    <property type="entry name" value="Prot_kinase_dom"/>
</dbReference>
<dbReference type="Gene3D" id="3.30.200.20">
    <property type="entry name" value="Phosphorylase Kinase, domain 1"/>
    <property type="match status" value="1"/>
</dbReference>
<dbReference type="PROSITE" id="PS50011">
    <property type="entry name" value="PROTEIN_KINASE_DOM"/>
    <property type="match status" value="1"/>
</dbReference>
<dbReference type="InterPro" id="IPR017441">
    <property type="entry name" value="Protein_kinase_ATP_BS"/>
</dbReference>
<evidence type="ECO:0000313" key="9">
    <source>
        <dbReference type="EMBL" id="AWP09253.1"/>
    </source>
</evidence>
<keyword evidence="4 9" id="KW-0418">Kinase</keyword>
<evidence type="ECO:0000256" key="1">
    <source>
        <dbReference type="ARBA" id="ARBA00022527"/>
    </source>
</evidence>
<evidence type="ECO:0000256" key="3">
    <source>
        <dbReference type="ARBA" id="ARBA00022741"/>
    </source>
</evidence>
<dbReference type="GO" id="GO:0003677">
    <property type="term" value="F:DNA binding"/>
    <property type="evidence" value="ECO:0007669"/>
    <property type="project" value="UniProtKB-KW"/>
</dbReference>
<name>A0A2U9BZH8_SCOMX</name>
<dbReference type="PROSITE" id="PS00107">
    <property type="entry name" value="PROTEIN_KINASE_ATP"/>
    <property type="match status" value="1"/>
</dbReference>
<dbReference type="PANTHER" id="PTHR24058:SF53">
    <property type="entry name" value="HOMEODOMAIN-INTERACTING PROTEIN KINASE 2"/>
    <property type="match status" value="1"/>
</dbReference>
<evidence type="ECO:0000256" key="4">
    <source>
        <dbReference type="ARBA" id="ARBA00022777"/>
    </source>
</evidence>
<dbReference type="GO" id="GO:0045944">
    <property type="term" value="P:positive regulation of transcription by RNA polymerase II"/>
    <property type="evidence" value="ECO:0007669"/>
    <property type="project" value="TreeGrafter"/>
</dbReference>
<comment type="similarity">
    <text evidence="7">Belongs to the protein kinase superfamily.</text>
</comment>
<dbReference type="InterPro" id="IPR050494">
    <property type="entry name" value="Ser_Thr_dual-spec_kinase"/>
</dbReference>
<evidence type="ECO:0000256" key="6">
    <source>
        <dbReference type="PROSITE-ProRule" id="PRU10141"/>
    </source>
</evidence>
<dbReference type="GO" id="GO:0005737">
    <property type="term" value="C:cytoplasm"/>
    <property type="evidence" value="ECO:0007669"/>
    <property type="project" value="TreeGrafter"/>
</dbReference>
<dbReference type="GO" id="GO:0016605">
    <property type="term" value="C:PML body"/>
    <property type="evidence" value="ECO:0007669"/>
    <property type="project" value="TreeGrafter"/>
</dbReference>
<feature type="domain" description="Protein kinase" evidence="8">
    <location>
        <begin position="61"/>
        <end position="373"/>
    </location>
</feature>
<dbReference type="SMART" id="SM00220">
    <property type="entry name" value="S_TKc"/>
    <property type="match status" value="1"/>
</dbReference>
<dbReference type="Pfam" id="PF00069">
    <property type="entry name" value="Pkinase"/>
    <property type="match status" value="1"/>
</dbReference>
<dbReference type="InterPro" id="IPR008271">
    <property type="entry name" value="Ser/Thr_kinase_AS"/>
</dbReference>
<evidence type="ECO:0000256" key="7">
    <source>
        <dbReference type="RuleBase" id="RU000304"/>
    </source>
</evidence>
<dbReference type="SUPFAM" id="SSF56112">
    <property type="entry name" value="Protein kinase-like (PK-like)"/>
    <property type="match status" value="1"/>
</dbReference>
<accession>A0A2U9BZH8</accession>
<dbReference type="InterPro" id="IPR011009">
    <property type="entry name" value="Kinase-like_dom_sf"/>
</dbReference>
<dbReference type="PANTHER" id="PTHR24058">
    <property type="entry name" value="DUAL SPECIFICITY PROTEIN KINASE"/>
    <property type="match status" value="1"/>
</dbReference>
<evidence type="ECO:0000256" key="2">
    <source>
        <dbReference type="ARBA" id="ARBA00022679"/>
    </source>
</evidence>
<keyword evidence="5 6" id="KW-0067">ATP-binding</keyword>
<evidence type="ECO:0000259" key="8">
    <source>
        <dbReference type="PROSITE" id="PS50011"/>
    </source>
</evidence>
<dbReference type="GO" id="GO:0004674">
    <property type="term" value="F:protein serine/threonine kinase activity"/>
    <property type="evidence" value="ECO:0007669"/>
    <property type="project" value="UniProtKB-KW"/>
</dbReference>
<dbReference type="GO" id="GO:0004713">
    <property type="term" value="F:protein tyrosine kinase activity"/>
    <property type="evidence" value="ECO:0007669"/>
    <property type="project" value="TreeGrafter"/>
</dbReference>
<gene>
    <name evidence="9" type="ORF">SMAX5B_002743</name>
</gene>
<reference evidence="9 10" key="1">
    <citation type="submission" date="2017-12" db="EMBL/GenBank/DDBJ databases">
        <title>Integrating genomic resources of turbot (Scophthalmus maximus) in depth evaluation of genetic and physical mapping variation across individuals.</title>
        <authorList>
            <person name="Martinez P."/>
        </authorList>
    </citation>
    <scope>NUCLEOTIDE SEQUENCE [LARGE SCALE GENOMIC DNA]</scope>
</reference>
<keyword evidence="3 6" id="KW-0547">Nucleotide-binding</keyword>
<dbReference type="PROSITE" id="PS00108">
    <property type="entry name" value="PROTEIN_KINASE_ST"/>
    <property type="match status" value="1"/>
</dbReference>
<keyword evidence="9" id="KW-0371">Homeobox</keyword>
<evidence type="ECO:0000313" key="10">
    <source>
        <dbReference type="Proteomes" id="UP000246464"/>
    </source>
</evidence>
<dbReference type="GO" id="GO:0007224">
    <property type="term" value="P:smoothened signaling pathway"/>
    <property type="evidence" value="ECO:0007669"/>
    <property type="project" value="TreeGrafter"/>
</dbReference>
<protein>
    <submittedName>
        <fullName evidence="9">Putative homeodomain-interacting protein kinase 1-like</fullName>
    </submittedName>
</protein>
<feature type="binding site" evidence="6">
    <location>
        <position position="90"/>
    </location>
    <ligand>
        <name>ATP</name>
        <dbReference type="ChEBI" id="CHEBI:30616"/>
    </ligand>
</feature>